<proteinExistence type="predicted"/>
<keyword evidence="2" id="KW-1185">Reference proteome</keyword>
<reference evidence="1 2" key="1">
    <citation type="submission" date="2019-03" db="EMBL/GenBank/DDBJ databases">
        <title>First draft genome of Liparis tanakae, snailfish: a comprehensive survey of snailfish specific genes.</title>
        <authorList>
            <person name="Kim W."/>
            <person name="Song I."/>
            <person name="Jeong J.-H."/>
            <person name="Kim D."/>
            <person name="Kim S."/>
            <person name="Ryu S."/>
            <person name="Song J.Y."/>
            <person name="Lee S.K."/>
        </authorList>
    </citation>
    <scope>NUCLEOTIDE SEQUENCE [LARGE SCALE GENOMIC DNA]</scope>
    <source>
        <tissue evidence="1">Muscle</tissue>
    </source>
</reference>
<accession>A0A4Z2GMG9</accession>
<name>A0A4Z2GMG9_9TELE</name>
<organism evidence="1 2">
    <name type="scientific">Liparis tanakae</name>
    <name type="common">Tanaka's snailfish</name>
    <dbReference type="NCBI Taxonomy" id="230148"/>
    <lineage>
        <taxon>Eukaryota</taxon>
        <taxon>Metazoa</taxon>
        <taxon>Chordata</taxon>
        <taxon>Craniata</taxon>
        <taxon>Vertebrata</taxon>
        <taxon>Euteleostomi</taxon>
        <taxon>Actinopterygii</taxon>
        <taxon>Neopterygii</taxon>
        <taxon>Teleostei</taxon>
        <taxon>Neoteleostei</taxon>
        <taxon>Acanthomorphata</taxon>
        <taxon>Eupercaria</taxon>
        <taxon>Perciformes</taxon>
        <taxon>Cottioidei</taxon>
        <taxon>Cottales</taxon>
        <taxon>Liparidae</taxon>
        <taxon>Liparis</taxon>
    </lineage>
</organism>
<evidence type="ECO:0000313" key="1">
    <source>
        <dbReference type="EMBL" id="TNN54420.1"/>
    </source>
</evidence>
<sequence>MANRPERPNEVEDQDQVDRQEALDRQDFLDHEEALDRQEALEGQGLLDRQEVLDHQRFLALVDEFRWWLEEMFHGDEDEYADGAPKETEYVVLDMFLCLWMVPMWLKRHQKTQRNQERKVFLLALTHHCCNCYSCIVEHCL</sequence>
<evidence type="ECO:0000313" key="2">
    <source>
        <dbReference type="Proteomes" id="UP000314294"/>
    </source>
</evidence>
<protein>
    <submittedName>
        <fullName evidence="1">Uncharacterized protein</fullName>
    </submittedName>
</protein>
<gene>
    <name evidence="1" type="ORF">EYF80_035389</name>
</gene>
<dbReference type="EMBL" id="SRLO01000485">
    <property type="protein sequence ID" value="TNN54420.1"/>
    <property type="molecule type" value="Genomic_DNA"/>
</dbReference>
<dbReference type="AlphaFoldDB" id="A0A4Z2GMG9"/>
<comment type="caution">
    <text evidence="1">The sequence shown here is derived from an EMBL/GenBank/DDBJ whole genome shotgun (WGS) entry which is preliminary data.</text>
</comment>
<dbReference type="Proteomes" id="UP000314294">
    <property type="component" value="Unassembled WGS sequence"/>
</dbReference>